<accession>A0A822F5Q7</accession>
<dbReference type="EMBL" id="CAJOBR010076663">
    <property type="protein sequence ID" value="CAF5113497.1"/>
    <property type="molecule type" value="Genomic_DNA"/>
</dbReference>
<name>A0A822F5Q7_9BILA</name>
<evidence type="ECO:0000313" key="3">
    <source>
        <dbReference type="Proteomes" id="UP000663848"/>
    </source>
</evidence>
<reference evidence="2" key="1">
    <citation type="submission" date="2021-02" db="EMBL/GenBank/DDBJ databases">
        <authorList>
            <person name="Nowell W R."/>
        </authorList>
    </citation>
    <scope>NUCLEOTIDE SEQUENCE</scope>
</reference>
<sequence>ATTDFTFNKTMSMVLKGKWVDAELQSDDENGSVHVRTEATADDDTKVTVWQRIYMPVEFEISQRYD</sequence>
<dbReference type="EMBL" id="CAJOBR010073127">
    <property type="protein sequence ID" value="CAF5105634.1"/>
    <property type="molecule type" value="Genomic_DNA"/>
</dbReference>
<proteinExistence type="predicted"/>
<organism evidence="2 3">
    <name type="scientific">Rotaria socialis</name>
    <dbReference type="NCBI Taxonomy" id="392032"/>
    <lineage>
        <taxon>Eukaryota</taxon>
        <taxon>Metazoa</taxon>
        <taxon>Spiralia</taxon>
        <taxon>Gnathifera</taxon>
        <taxon>Rotifera</taxon>
        <taxon>Eurotatoria</taxon>
        <taxon>Bdelloidea</taxon>
        <taxon>Philodinida</taxon>
        <taxon>Philodinidae</taxon>
        <taxon>Rotaria</taxon>
    </lineage>
</organism>
<dbReference type="AlphaFoldDB" id="A0A822F5Q7"/>
<evidence type="ECO:0000313" key="2">
    <source>
        <dbReference type="EMBL" id="CAF5113497.1"/>
    </source>
</evidence>
<evidence type="ECO:0000313" key="1">
    <source>
        <dbReference type="EMBL" id="CAF5105634.1"/>
    </source>
</evidence>
<gene>
    <name evidence="1" type="ORF">QYT958_LOCUS45085</name>
    <name evidence="2" type="ORF">QYT958_LOCUS45609</name>
</gene>
<protein>
    <submittedName>
        <fullName evidence="2">Uncharacterized protein</fullName>
    </submittedName>
</protein>
<comment type="caution">
    <text evidence="2">The sequence shown here is derived from an EMBL/GenBank/DDBJ whole genome shotgun (WGS) entry which is preliminary data.</text>
</comment>
<dbReference type="Proteomes" id="UP000663848">
    <property type="component" value="Unassembled WGS sequence"/>
</dbReference>
<feature type="non-terminal residue" evidence="2">
    <location>
        <position position="1"/>
    </location>
</feature>